<comment type="caution">
    <text evidence="1">The sequence shown here is derived from an EMBL/GenBank/DDBJ whole genome shotgun (WGS) entry which is preliminary data.</text>
</comment>
<reference evidence="1 2" key="1">
    <citation type="submission" date="2010-08" db="EMBL/GenBank/DDBJ databases">
        <authorList>
            <person name="Weinstock G."/>
            <person name="Sodergren E."/>
            <person name="Clifton S."/>
            <person name="Fulton L."/>
            <person name="Fulton B."/>
            <person name="Courtney L."/>
            <person name="Fronick C."/>
            <person name="Harrison M."/>
            <person name="Strong C."/>
            <person name="Farmer C."/>
            <person name="Delahaunty K."/>
            <person name="Markovic C."/>
            <person name="Hall O."/>
            <person name="Minx P."/>
            <person name="Tomlinson C."/>
            <person name="Mitreva M."/>
            <person name="Hou S."/>
            <person name="Chen J."/>
            <person name="Wollam A."/>
            <person name="Pepin K.H."/>
            <person name="Johnson M."/>
            <person name="Bhonagiri V."/>
            <person name="Zhang X."/>
            <person name="Suruliraj S."/>
            <person name="Warren W."/>
            <person name="Chinwalla A."/>
            <person name="Mardis E.R."/>
            <person name="Wilson R.K."/>
        </authorList>
    </citation>
    <scope>NUCLEOTIDE SEQUENCE [LARGE SCALE GENOMIC DNA]</scope>
    <source>
        <strain evidence="1 2">F0204</strain>
    </source>
</reference>
<sequence>MKTVIDNHTNHFELRFGYVVNIFYKIKNEPMPKQLDLLNEWFPSLIVQERNSDGVKEVPTYNDLERIIYATKYQHAFYGTGNVRVTHIIGKLVGTTSSNQEKERKNAELIQKKISKIMLNGNQVMIKTFQHIGEKIKNFDQKQQKIFRKKLEEFILKTALKYYEKDEYIRENELFSFDDEVFDQIIYNSFYQLQLQEPNSLINAYLWLLLGSLLRNECGRITRAYDSSFVPLYKTPGESETLLDKLNYLRNPKEYTPYYVGDDMDKRYPGIEWYCDECIDHLNEQQGFNDHLPVWQCRKCGYLNIIGDEEIYMNKEGYDHQIQKFDIDLLQKAIKDRKKELEK</sequence>
<name>E7ML96_9FIRM</name>
<dbReference type="AlphaFoldDB" id="E7ML96"/>
<dbReference type="RefSeq" id="WP_006525228.1">
    <property type="nucleotide sequence ID" value="NZ_GL637645.1"/>
</dbReference>
<gene>
    <name evidence="1" type="ORF">HMPREF9430_00387</name>
</gene>
<accession>E7ML96</accession>
<keyword evidence="2" id="KW-1185">Reference proteome</keyword>
<organism evidence="1 2">
    <name type="scientific">Solobacterium moorei F0204</name>
    <dbReference type="NCBI Taxonomy" id="706433"/>
    <lineage>
        <taxon>Bacteria</taxon>
        <taxon>Bacillati</taxon>
        <taxon>Bacillota</taxon>
        <taxon>Erysipelotrichia</taxon>
        <taxon>Erysipelotrichales</taxon>
        <taxon>Erysipelotrichaceae</taxon>
        <taxon>Solobacterium</taxon>
    </lineage>
</organism>
<dbReference type="Proteomes" id="UP000004097">
    <property type="component" value="Unassembled WGS sequence"/>
</dbReference>
<evidence type="ECO:0000313" key="1">
    <source>
        <dbReference type="EMBL" id="EFW25219.1"/>
    </source>
</evidence>
<proteinExistence type="predicted"/>
<dbReference type="eggNOG" id="ENOG50330R1">
    <property type="taxonomic scope" value="Bacteria"/>
</dbReference>
<dbReference type="STRING" id="706433.HMPREF9430_00387"/>
<dbReference type="HOGENOM" id="CLU_808671_0_0_9"/>
<dbReference type="EMBL" id="AECQ01000004">
    <property type="protein sequence ID" value="EFW25219.1"/>
    <property type="molecule type" value="Genomic_DNA"/>
</dbReference>
<protein>
    <submittedName>
        <fullName evidence="1">Uncharacterized protein</fullName>
    </submittedName>
</protein>
<evidence type="ECO:0000313" key="2">
    <source>
        <dbReference type="Proteomes" id="UP000004097"/>
    </source>
</evidence>